<dbReference type="Pfam" id="PF00083">
    <property type="entry name" value="Sugar_tr"/>
    <property type="match status" value="1"/>
</dbReference>
<evidence type="ECO:0000313" key="10">
    <source>
        <dbReference type="EMBL" id="KEZ38962.1"/>
    </source>
</evidence>
<dbReference type="PANTHER" id="PTHR48022:SF59">
    <property type="entry name" value="MAJOR FACILITATOR SUPERFAMILY (MFS) PROFILE DOMAIN-CONTAINING PROTEIN"/>
    <property type="match status" value="1"/>
</dbReference>
<feature type="transmembrane region" description="Helical" evidence="8">
    <location>
        <begin position="66"/>
        <end position="88"/>
    </location>
</feature>
<evidence type="ECO:0000259" key="9">
    <source>
        <dbReference type="PROSITE" id="PS50850"/>
    </source>
</evidence>
<dbReference type="Proteomes" id="UP000028545">
    <property type="component" value="Unassembled WGS sequence"/>
</dbReference>
<evidence type="ECO:0000256" key="3">
    <source>
        <dbReference type="ARBA" id="ARBA00022448"/>
    </source>
</evidence>
<keyword evidence="5 8" id="KW-1133">Transmembrane helix</keyword>
<evidence type="ECO:0000256" key="8">
    <source>
        <dbReference type="SAM" id="Phobius"/>
    </source>
</evidence>
<organism evidence="10 11">
    <name type="scientific">Pseudallescheria apiosperma</name>
    <name type="common">Scedosporium apiospermum</name>
    <dbReference type="NCBI Taxonomy" id="563466"/>
    <lineage>
        <taxon>Eukaryota</taxon>
        <taxon>Fungi</taxon>
        <taxon>Dikarya</taxon>
        <taxon>Ascomycota</taxon>
        <taxon>Pezizomycotina</taxon>
        <taxon>Sordariomycetes</taxon>
        <taxon>Hypocreomycetidae</taxon>
        <taxon>Microascales</taxon>
        <taxon>Microascaceae</taxon>
        <taxon>Scedosporium</taxon>
    </lineage>
</organism>
<dbReference type="PROSITE" id="PS50850">
    <property type="entry name" value="MFS"/>
    <property type="match status" value="1"/>
</dbReference>
<feature type="transmembrane region" description="Helical" evidence="8">
    <location>
        <begin position="364"/>
        <end position="388"/>
    </location>
</feature>
<evidence type="ECO:0000256" key="2">
    <source>
        <dbReference type="ARBA" id="ARBA00010992"/>
    </source>
</evidence>
<sequence length="466" mass="51742">MTPEHDKETLSNIISLVNLTAGIGALLSFLLNDRIGRLWSLRLYSSIVAIGTLISTFSYGKAGALYVGRLVSGLGIGALTVTGPMSIVEVAPRVTRGLMTLWFNIAMLLCQTIGIVVVYGCSVHISPEKNLQWQTPFFVQVIPPFFAVTLSFLVDESPRWLCLRGRSEEALSVLARLRGNPANTDFVAAEFDSILTPIQLEIAEHGKPTLMSVLRETFTVRSNLRRVQLTVVAYILAQMSGANSITNYLPTIFGYIGVDTDEAKIYSSSLYAMAKLLCCVLASLFFVDAVGRRKSLFIGITVQMLCHTYLGTFLNISAKREVGAGASDAAIGAIYIHAFGWAVGLYSLPYLFGAELWPNRIRSFGGALSQCFHWLFLFAITKATPSILTSMDKWGAFIFFATWCVIALVYVFIMVPETSGRTLESMDKLFEHRWYEMRKHAYETNLPESKDIEIAEHVEDETLERK</sequence>
<evidence type="ECO:0000256" key="6">
    <source>
        <dbReference type="ARBA" id="ARBA00023136"/>
    </source>
</evidence>
<dbReference type="InterPro" id="IPR003663">
    <property type="entry name" value="Sugar/inositol_transpt"/>
</dbReference>
<dbReference type="GO" id="GO:0016020">
    <property type="term" value="C:membrane"/>
    <property type="evidence" value="ECO:0007669"/>
    <property type="project" value="UniProtKB-SubCell"/>
</dbReference>
<dbReference type="PRINTS" id="PR00171">
    <property type="entry name" value="SUGRTRNSPORT"/>
</dbReference>
<dbReference type="GO" id="GO:0005351">
    <property type="term" value="F:carbohydrate:proton symporter activity"/>
    <property type="evidence" value="ECO:0007669"/>
    <property type="project" value="TreeGrafter"/>
</dbReference>
<keyword evidence="3 7" id="KW-0813">Transport</keyword>
<comment type="caution">
    <text evidence="10">The sequence shown here is derived from an EMBL/GenBank/DDBJ whole genome shotgun (WGS) entry which is preliminary data.</text>
</comment>
<evidence type="ECO:0000256" key="1">
    <source>
        <dbReference type="ARBA" id="ARBA00004141"/>
    </source>
</evidence>
<dbReference type="OrthoDB" id="5296287at2759"/>
<dbReference type="InterPro" id="IPR036259">
    <property type="entry name" value="MFS_trans_sf"/>
</dbReference>
<dbReference type="SUPFAM" id="SSF103473">
    <property type="entry name" value="MFS general substrate transporter"/>
    <property type="match status" value="1"/>
</dbReference>
<keyword evidence="6 8" id="KW-0472">Membrane</keyword>
<dbReference type="HOGENOM" id="CLU_001265_30_12_1"/>
<dbReference type="PANTHER" id="PTHR48022">
    <property type="entry name" value="PLASTIDIC GLUCOSE TRANSPORTER 4"/>
    <property type="match status" value="1"/>
</dbReference>
<name>A0A084FV50_PSEDA</name>
<evidence type="ECO:0000256" key="7">
    <source>
        <dbReference type="RuleBase" id="RU003346"/>
    </source>
</evidence>
<feature type="transmembrane region" description="Helical" evidence="8">
    <location>
        <begin position="12"/>
        <end position="31"/>
    </location>
</feature>
<keyword evidence="11" id="KW-1185">Reference proteome</keyword>
<feature type="transmembrane region" description="Helical" evidence="8">
    <location>
        <begin position="394"/>
        <end position="415"/>
    </location>
</feature>
<feature type="transmembrane region" description="Helical" evidence="8">
    <location>
        <begin position="231"/>
        <end position="258"/>
    </location>
</feature>
<dbReference type="PROSITE" id="PS00216">
    <property type="entry name" value="SUGAR_TRANSPORT_1"/>
    <property type="match status" value="1"/>
</dbReference>
<feature type="transmembrane region" description="Helical" evidence="8">
    <location>
        <begin position="330"/>
        <end position="352"/>
    </location>
</feature>
<comment type="subcellular location">
    <subcellularLocation>
        <location evidence="1">Membrane</location>
        <topology evidence="1">Multi-pass membrane protein</topology>
    </subcellularLocation>
</comment>
<dbReference type="OMA" id="LQYQIPW"/>
<accession>A0A084FV50</accession>
<dbReference type="GeneID" id="27719498"/>
<feature type="transmembrane region" description="Helical" evidence="8">
    <location>
        <begin position="270"/>
        <end position="289"/>
    </location>
</feature>
<gene>
    <name evidence="10" type="ORF">SAPIO_CDS10314</name>
</gene>
<feature type="transmembrane region" description="Helical" evidence="8">
    <location>
        <begin position="100"/>
        <end position="125"/>
    </location>
</feature>
<protein>
    <submittedName>
        <fullName evidence="10">MFS quinate transporter</fullName>
    </submittedName>
</protein>
<evidence type="ECO:0000256" key="4">
    <source>
        <dbReference type="ARBA" id="ARBA00022692"/>
    </source>
</evidence>
<dbReference type="InterPro" id="IPR050360">
    <property type="entry name" value="MFS_Sugar_Transporters"/>
</dbReference>
<dbReference type="Gene3D" id="1.20.1250.20">
    <property type="entry name" value="MFS general substrate transporter like domains"/>
    <property type="match status" value="1"/>
</dbReference>
<dbReference type="KEGG" id="sapo:SAPIO_CDS10314"/>
<dbReference type="InterPro" id="IPR005829">
    <property type="entry name" value="Sugar_transporter_CS"/>
</dbReference>
<reference evidence="10 11" key="1">
    <citation type="journal article" date="2014" name="Genome Announc.">
        <title>Draft genome sequence of the pathogenic fungus Scedosporium apiospermum.</title>
        <authorList>
            <person name="Vandeputte P."/>
            <person name="Ghamrawi S."/>
            <person name="Rechenmann M."/>
            <person name="Iltis A."/>
            <person name="Giraud S."/>
            <person name="Fleury M."/>
            <person name="Thornton C."/>
            <person name="Delhaes L."/>
            <person name="Meyer W."/>
            <person name="Papon N."/>
            <person name="Bouchara J.P."/>
        </authorList>
    </citation>
    <scope>NUCLEOTIDE SEQUENCE [LARGE SCALE GENOMIC DNA]</scope>
    <source>
        <strain evidence="10 11">IHEM 14462</strain>
    </source>
</reference>
<dbReference type="VEuPathDB" id="FungiDB:SAPIO_CDS10314"/>
<dbReference type="InterPro" id="IPR020846">
    <property type="entry name" value="MFS_dom"/>
</dbReference>
<feature type="transmembrane region" description="Helical" evidence="8">
    <location>
        <begin position="43"/>
        <end position="60"/>
    </location>
</feature>
<evidence type="ECO:0000256" key="5">
    <source>
        <dbReference type="ARBA" id="ARBA00022989"/>
    </source>
</evidence>
<dbReference type="NCBIfam" id="TIGR00879">
    <property type="entry name" value="SP"/>
    <property type="match status" value="1"/>
</dbReference>
<dbReference type="InterPro" id="IPR005828">
    <property type="entry name" value="MFS_sugar_transport-like"/>
</dbReference>
<feature type="transmembrane region" description="Helical" evidence="8">
    <location>
        <begin position="137"/>
        <end position="154"/>
    </location>
</feature>
<dbReference type="RefSeq" id="XP_016638761.1">
    <property type="nucleotide sequence ID" value="XM_016783920.1"/>
</dbReference>
<comment type="similarity">
    <text evidence="2 7">Belongs to the major facilitator superfamily. Sugar transporter (TC 2.A.1.1) family.</text>
</comment>
<proteinExistence type="inferred from homology"/>
<keyword evidence="4 8" id="KW-0812">Transmembrane</keyword>
<dbReference type="AlphaFoldDB" id="A0A084FV50"/>
<dbReference type="EMBL" id="JOWA01000165">
    <property type="protein sequence ID" value="KEZ38962.1"/>
    <property type="molecule type" value="Genomic_DNA"/>
</dbReference>
<feature type="domain" description="Major facilitator superfamily (MFS) profile" evidence="9">
    <location>
        <begin position="1"/>
        <end position="419"/>
    </location>
</feature>
<evidence type="ECO:0000313" key="11">
    <source>
        <dbReference type="Proteomes" id="UP000028545"/>
    </source>
</evidence>
<feature type="transmembrane region" description="Helical" evidence="8">
    <location>
        <begin position="296"/>
        <end position="318"/>
    </location>
</feature>